<evidence type="ECO:0000313" key="1">
    <source>
        <dbReference type="EMBL" id="KAA2258679.1"/>
    </source>
</evidence>
<name>A0A5B2X6F6_9PSEU</name>
<protein>
    <submittedName>
        <fullName evidence="1">Uncharacterized protein</fullName>
    </submittedName>
</protein>
<organism evidence="1 2">
    <name type="scientific">Solihabitans fulvus</name>
    <dbReference type="NCBI Taxonomy" id="1892852"/>
    <lineage>
        <taxon>Bacteria</taxon>
        <taxon>Bacillati</taxon>
        <taxon>Actinomycetota</taxon>
        <taxon>Actinomycetes</taxon>
        <taxon>Pseudonocardiales</taxon>
        <taxon>Pseudonocardiaceae</taxon>
        <taxon>Solihabitans</taxon>
    </lineage>
</organism>
<dbReference type="Proteomes" id="UP000323454">
    <property type="component" value="Unassembled WGS sequence"/>
</dbReference>
<evidence type="ECO:0000313" key="2">
    <source>
        <dbReference type="Proteomes" id="UP000323454"/>
    </source>
</evidence>
<reference evidence="1 2" key="1">
    <citation type="submission" date="2019-09" db="EMBL/GenBank/DDBJ databases">
        <title>Goodfellowia gen. nov., a new genus of the Pseudonocardineae related to Actinoalloteichus, containing Goodfellowia coeruleoviolacea gen. nov., comb. nov. gen. nov., comb. nov.</title>
        <authorList>
            <person name="Labeda D."/>
        </authorList>
    </citation>
    <scope>NUCLEOTIDE SEQUENCE [LARGE SCALE GENOMIC DNA]</scope>
    <source>
        <strain evidence="1 2">AN110305</strain>
    </source>
</reference>
<dbReference type="RefSeq" id="WP_149851676.1">
    <property type="nucleotide sequence ID" value="NZ_VUOB01000041.1"/>
</dbReference>
<comment type="caution">
    <text evidence="1">The sequence shown here is derived from an EMBL/GenBank/DDBJ whole genome shotgun (WGS) entry which is preliminary data.</text>
</comment>
<dbReference type="OrthoDB" id="3689637at2"/>
<dbReference type="EMBL" id="VUOB01000041">
    <property type="protein sequence ID" value="KAA2258679.1"/>
    <property type="molecule type" value="Genomic_DNA"/>
</dbReference>
<dbReference type="AlphaFoldDB" id="A0A5B2X6F6"/>
<keyword evidence="2" id="KW-1185">Reference proteome</keyword>
<sequence>MERHILVADIRADTEIRSWASEEMSRICVQLHASTGEVFLGLTEEGARQLLDTVEHQLNLLWPPDTCPDCNGTGSQWVPMAVGSALLTSCHCAPRAN</sequence>
<accession>A0A5B2X6F6</accession>
<gene>
    <name evidence="1" type="ORF">F0L68_22835</name>
</gene>
<reference evidence="1 2" key="2">
    <citation type="submission" date="2019-09" db="EMBL/GenBank/DDBJ databases">
        <authorList>
            <person name="Jin C."/>
        </authorList>
    </citation>
    <scope>NUCLEOTIDE SEQUENCE [LARGE SCALE GENOMIC DNA]</scope>
    <source>
        <strain evidence="1 2">AN110305</strain>
    </source>
</reference>
<proteinExistence type="predicted"/>